<dbReference type="InterPro" id="IPR053858">
    <property type="entry name" value="Arb2_dom"/>
</dbReference>
<reference evidence="4" key="1">
    <citation type="submission" date="2022-11" db="UniProtKB">
        <authorList>
            <consortium name="WormBaseParasite"/>
        </authorList>
    </citation>
    <scope>IDENTIFICATION</scope>
</reference>
<dbReference type="Proteomes" id="UP000887574">
    <property type="component" value="Unplaced"/>
</dbReference>
<proteinExistence type="predicted"/>
<evidence type="ECO:0000313" key="4">
    <source>
        <dbReference type="WBParaSite" id="jg3728"/>
    </source>
</evidence>
<dbReference type="GO" id="GO:0005634">
    <property type="term" value="C:nucleus"/>
    <property type="evidence" value="ECO:0007669"/>
    <property type="project" value="TreeGrafter"/>
</dbReference>
<dbReference type="GO" id="GO:0035197">
    <property type="term" value="F:siRNA binding"/>
    <property type="evidence" value="ECO:0007669"/>
    <property type="project" value="TreeGrafter"/>
</dbReference>
<dbReference type="WBParaSite" id="jg3728">
    <property type="protein sequence ID" value="jg3728"/>
    <property type="gene ID" value="jg3728"/>
</dbReference>
<dbReference type="AlphaFoldDB" id="A0A915E7R3"/>
<protein>
    <submittedName>
        <fullName evidence="4">Arb2 domain-containing protein</fullName>
    </submittedName>
</protein>
<dbReference type="Pfam" id="PF22749">
    <property type="entry name" value="Arb2"/>
    <property type="match status" value="1"/>
</dbReference>
<dbReference type="PANTHER" id="PTHR21357">
    <property type="entry name" value="FAM172 FAMILY PROTEIN HOMOLOG CG10038"/>
    <property type="match status" value="1"/>
</dbReference>
<keyword evidence="3" id="KW-1185">Reference proteome</keyword>
<sequence length="442" mass="49194">MSEYNQGEESAPLLDVNSSTASQKTAFAGLTSEQDSTIQAPTINTSVIVEPHPVEVTFSTNNEGQLLQMESKQGFRFTNQQDYENLGEWVGEAIYEKMTQEPYNLQKMYLKEEGLNDVKAESLSFVFASPDLKQATHLVVLIHGTGVVRAGQWSRKLIINESLEVGSQLPYIRKCQLRGWSVLVMNTNDNFYYYVPSGCSSQLQSSSCSLDEEPIKEGAKKTSEQLGQTKEGQEAESSKVPVDVAEEDLGNHSPAKIPVSTEDSEENNQETQTPSKPSPPPAEIVVKKRKRKLNSGSAEEHGLYVWENYVQPLSYHNHELKIAIVAHSYGGRVTMEILSHLANSILHIDDNHQDTTSALDCLTSIKCICLTDAIFDEPILSWLKPTAPKTRNWITSSLPVDTKLPRRGNITFSAGTDEHERTSAAAKDSVFKFIEECFEDQD</sequence>
<feature type="region of interest" description="Disordered" evidence="1">
    <location>
        <begin position="210"/>
        <end position="291"/>
    </location>
</feature>
<name>A0A915E7R3_9BILA</name>
<accession>A0A915E7R3</accession>
<evidence type="ECO:0000313" key="3">
    <source>
        <dbReference type="Proteomes" id="UP000887574"/>
    </source>
</evidence>
<evidence type="ECO:0000256" key="1">
    <source>
        <dbReference type="SAM" id="MobiDB-lite"/>
    </source>
</evidence>
<feature type="domain" description="Arb2" evidence="2">
    <location>
        <begin position="58"/>
        <end position="194"/>
    </location>
</feature>
<organism evidence="3 4">
    <name type="scientific">Ditylenchus dipsaci</name>
    <dbReference type="NCBI Taxonomy" id="166011"/>
    <lineage>
        <taxon>Eukaryota</taxon>
        <taxon>Metazoa</taxon>
        <taxon>Ecdysozoa</taxon>
        <taxon>Nematoda</taxon>
        <taxon>Chromadorea</taxon>
        <taxon>Rhabditida</taxon>
        <taxon>Tylenchina</taxon>
        <taxon>Tylenchomorpha</taxon>
        <taxon>Sphaerularioidea</taxon>
        <taxon>Anguinidae</taxon>
        <taxon>Anguininae</taxon>
        <taxon>Ditylenchus</taxon>
    </lineage>
</organism>
<dbReference type="InterPro" id="IPR048263">
    <property type="entry name" value="Arb2"/>
</dbReference>
<feature type="compositionally biased region" description="Basic and acidic residues" evidence="1">
    <location>
        <begin position="213"/>
        <end position="223"/>
    </location>
</feature>
<dbReference type="PANTHER" id="PTHR21357:SF4">
    <property type="entry name" value="FAM172 FAMILY PROTEIN HOMOLOG CG10038"/>
    <property type="match status" value="1"/>
</dbReference>
<dbReference type="GO" id="GO:0031048">
    <property type="term" value="P:regulatory ncRNA-mediated heterochromatin formation"/>
    <property type="evidence" value="ECO:0007669"/>
    <property type="project" value="TreeGrafter"/>
</dbReference>
<evidence type="ECO:0000259" key="2">
    <source>
        <dbReference type="Pfam" id="PF22749"/>
    </source>
</evidence>